<feature type="region of interest" description="Disordered" evidence="1">
    <location>
        <begin position="207"/>
        <end position="227"/>
    </location>
</feature>
<organism evidence="2">
    <name type="scientific">Fusarium clavum</name>
    <dbReference type="NCBI Taxonomy" id="2594811"/>
    <lineage>
        <taxon>Eukaryota</taxon>
        <taxon>Fungi</taxon>
        <taxon>Dikarya</taxon>
        <taxon>Ascomycota</taxon>
        <taxon>Pezizomycotina</taxon>
        <taxon>Sordariomycetes</taxon>
        <taxon>Hypocreomycetidae</taxon>
        <taxon>Hypocreales</taxon>
        <taxon>Nectriaceae</taxon>
        <taxon>Fusarium</taxon>
        <taxon>Fusarium incarnatum-equiseti species complex</taxon>
    </lineage>
</organism>
<feature type="region of interest" description="Disordered" evidence="1">
    <location>
        <begin position="1"/>
        <end position="67"/>
    </location>
</feature>
<evidence type="ECO:0000313" key="2">
    <source>
        <dbReference type="EMBL" id="CEG04990.1"/>
    </source>
</evidence>
<accession>A0A090MH51</accession>
<feature type="compositionally biased region" description="Pro residues" evidence="1">
    <location>
        <begin position="1"/>
        <end position="11"/>
    </location>
</feature>
<proteinExistence type="predicted"/>
<dbReference type="AlphaFoldDB" id="A0A090MH51"/>
<reference evidence="2" key="1">
    <citation type="submission" date="2013-05" db="EMBL/GenBank/DDBJ databases">
        <title>Draft genome sequences of six wheat associated Fusarium spp. isolates.</title>
        <authorList>
            <person name="Moolhuijzen P.M."/>
            <person name="Manners J.M."/>
            <person name="Wilcox S."/>
            <person name="Bellgard M.I."/>
            <person name="Gardiner D.M."/>
        </authorList>
    </citation>
    <scope>NUCLEOTIDE SEQUENCE</scope>
    <source>
        <strain evidence="2">CS3069</strain>
    </source>
</reference>
<sequence length="250" mass="27584">MPTPSPKPSSPIPCARSRTNTVDNSWPPANNPEQGPFLPLQPLDNIPTAAYFDPPKEPETSQPTVGSGPVQLIDAMRLQTIHDTNSTTIGLRVVDPNSNNTTANVYAPLPLGHYSTGIAFSVGHGERLQDVYERAVQITGSQRIMGIMFAPGTEQGVVRDLDWSFLNPLPVEEDVHPDTRTDQARQQLEMEMSPIDKDDLTAFRTRKEEEAKFGQTETSGEPEVEDTGIKLHHMIKEMMLDVKKGSKEGK</sequence>
<gene>
    <name evidence="2" type="ORF">BN850_0087120</name>
</gene>
<feature type="compositionally biased region" description="Polar residues" evidence="1">
    <location>
        <begin position="17"/>
        <end position="33"/>
    </location>
</feature>
<protein>
    <submittedName>
        <fullName evidence="2">WGS project CBMI000000000 data, contig CS3069_c002590</fullName>
    </submittedName>
</protein>
<name>A0A090MH51_9HYPO</name>
<comment type="caution">
    <text evidence="2">The sequence shown here is derived from an EMBL/GenBank/DDBJ whole genome shotgun (WGS) entry which is preliminary data.</text>
</comment>
<dbReference type="EMBL" id="CBMI010002588">
    <property type="protein sequence ID" value="CEG04990.1"/>
    <property type="molecule type" value="Genomic_DNA"/>
</dbReference>
<evidence type="ECO:0000256" key="1">
    <source>
        <dbReference type="SAM" id="MobiDB-lite"/>
    </source>
</evidence>